<evidence type="ECO:0000313" key="2">
    <source>
        <dbReference type="WBParaSite" id="PDA_v2.g19995.t1"/>
    </source>
</evidence>
<protein>
    <submittedName>
        <fullName evidence="2">Uncharacterized protein</fullName>
    </submittedName>
</protein>
<organism evidence="1 2">
    <name type="scientific">Panagrolaimus davidi</name>
    <dbReference type="NCBI Taxonomy" id="227884"/>
    <lineage>
        <taxon>Eukaryota</taxon>
        <taxon>Metazoa</taxon>
        <taxon>Ecdysozoa</taxon>
        <taxon>Nematoda</taxon>
        <taxon>Chromadorea</taxon>
        <taxon>Rhabditida</taxon>
        <taxon>Tylenchina</taxon>
        <taxon>Panagrolaimomorpha</taxon>
        <taxon>Panagrolaimoidea</taxon>
        <taxon>Panagrolaimidae</taxon>
        <taxon>Panagrolaimus</taxon>
    </lineage>
</organism>
<dbReference type="AlphaFoldDB" id="A0A914PNA6"/>
<keyword evidence="1" id="KW-1185">Reference proteome</keyword>
<evidence type="ECO:0000313" key="1">
    <source>
        <dbReference type="Proteomes" id="UP000887578"/>
    </source>
</evidence>
<dbReference type="Proteomes" id="UP000887578">
    <property type="component" value="Unplaced"/>
</dbReference>
<reference evidence="2" key="1">
    <citation type="submission" date="2022-11" db="UniProtKB">
        <authorList>
            <consortium name="WormBaseParasite"/>
        </authorList>
    </citation>
    <scope>IDENTIFICATION</scope>
</reference>
<name>A0A914PNA6_9BILA</name>
<accession>A0A914PNA6</accession>
<proteinExistence type="predicted"/>
<dbReference type="WBParaSite" id="PDA_v2.g19995.t1">
    <property type="protein sequence ID" value="PDA_v2.g19995.t1"/>
    <property type="gene ID" value="PDA_v2.g19995"/>
</dbReference>
<sequence length="72" mass="8145">MEEFCIENLSVSNAVIFSNSSLKVEAEMLERKCFDFLLKCLKDGTAVKDIEDLDAGMKEKIFLQGFTKSCKD</sequence>